<dbReference type="CDD" id="cd00165">
    <property type="entry name" value="S4"/>
    <property type="match status" value="1"/>
</dbReference>
<dbReference type="InterPro" id="IPR050343">
    <property type="entry name" value="RsuA_PseudoU_synthase"/>
</dbReference>
<dbReference type="SUPFAM" id="SSF55120">
    <property type="entry name" value="Pseudouridine synthase"/>
    <property type="match status" value="1"/>
</dbReference>
<evidence type="ECO:0000256" key="1">
    <source>
        <dbReference type="ARBA" id="ARBA00008348"/>
    </source>
</evidence>
<dbReference type="PROSITE" id="PS01149">
    <property type="entry name" value="PSI_RSU"/>
    <property type="match status" value="1"/>
</dbReference>
<dbReference type="PROSITE" id="PS50889">
    <property type="entry name" value="S4"/>
    <property type="match status" value="1"/>
</dbReference>
<dbReference type="Gene3D" id="3.30.70.580">
    <property type="entry name" value="Pseudouridine synthase I, catalytic domain, N-terminal subdomain"/>
    <property type="match status" value="1"/>
</dbReference>
<feature type="domain" description="RNA-binding S4" evidence="7">
    <location>
        <begin position="2"/>
        <end position="63"/>
    </location>
</feature>
<dbReference type="GO" id="GO:0120159">
    <property type="term" value="F:rRNA pseudouridine synthase activity"/>
    <property type="evidence" value="ECO:0007669"/>
    <property type="project" value="UniProtKB-ARBA"/>
</dbReference>
<evidence type="ECO:0000256" key="2">
    <source>
        <dbReference type="ARBA" id="ARBA00022884"/>
    </source>
</evidence>
<proteinExistence type="inferred from homology"/>
<dbReference type="InterPro" id="IPR020094">
    <property type="entry name" value="TruA/RsuA/RluB/E/F_N"/>
</dbReference>
<dbReference type="Proteomes" id="UP000824162">
    <property type="component" value="Unassembled WGS sequence"/>
</dbReference>
<dbReference type="GO" id="GO:0003723">
    <property type="term" value="F:RNA binding"/>
    <property type="evidence" value="ECO:0007669"/>
    <property type="project" value="UniProtKB-KW"/>
</dbReference>
<dbReference type="SMART" id="SM00363">
    <property type="entry name" value="S4"/>
    <property type="match status" value="1"/>
</dbReference>
<dbReference type="InterPro" id="IPR042092">
    <property type="entry name" value="PsdUridine_s_RsuA/RluB/E/F_cat"/>
</dbReference>
<dbReference type="Pfam" id="PF00849">
    <property type="entry name" value="PseudoU_synth_2"/>
    <property type="match status" value="1"/>
</dbReference>
<reference evidence="8" key="2">
    <citation type="submission" date="2021-04" db="EMBL/GenBank/DDBJ databases">
        <authorList>
            <person name="Gilroy R."/>
        </authorList>
    </citation>
    <scope>NUCLEOTIDE SEQUENCE</scope>
    <source>
        <strain evidence="8">5790</strain>
    </source>
</reference>
<dbReference type="GO" id="GO:0005829">
    <property type="term" value="C:cytosol"/>
    <property type="evidence" value="ECO:0007669"/>
    <property type="project" value="UniProtKB-ARBA"/>
</dbReference>
<feature type="region of interest" description="Disordered" evidence="6">
    <location>
        <begin position="236"/>
        <end position="291"/>
    </location>
</feature>
<evidence type="ECO:0000256" key="6">
    <source>
        <dbReference type="SAM" id="MobiDB-lite"/>
    </source>
</evidence>
<dbReference type="InterPro" id="IPR036986">
    <property type="entry name" value="S4_RNA-bd_sf"/>
</dbReference>
<dbReference type="PANTHER" id="PTHR47683">
    <property type="entry name" value="PSEUDOURIDINE SYNTHASE FAMILY PROTEIN-RELATED"/>
    <property type="match status" value="1"/>
</dbReference>
<dbReference type="InterPro" id="IPR018496">
    <property type="entry name" value="PsdUridine_synth_RsuA/RluB_CS"/>
</dbReference>
<dbReference type="GO" id="GO:0000455">
    <property type="term" value="P:enzyme-directed rRNA pseudouridine synthesis"/>
    <property type="evidence" value="ECO:0007669"/>
    <property type="project" value="UniProtKB-ARBA"/>
</dbReference>
<dbReference type="FunFam" id="3.30.70.1560:FF:000001">
    <property type="entry name" value="Pseudouridine synthase"/>
    <property type="match status" value="1"/>
</dbReference>
<dbReference type="CDD" id="cd02870">
    <property type="entry name" value="PseudoU_synth_RsuA_like"/>
    <property type="match status" value="1"/>
</dbReference>
<dbReference type="Gene3D" id="3.10.290.10">
    <property type="entry name" value="RNA-binding S4 domain"/>
    <property type="match status" value="1"/>
</dbReference>
<keyword evidence="2 4" id="KW-0694">RNA-binding</keyword>
<evidence type="ECO:0000313" key="8">
    <source>
        <dbReference type="EMBL" id="HIV86131.1"/>
    </source>
</evidence>
<evidence type="ECO:0000256" key="4">
    <source>
        <dbReference type="PROSITE-ProRule" id="PRU00182"/>
    </source>
</evidence>
<dbReference type="PANTHER" id="PTHR47683:SF2">
    <property type="entry name" value="RNA-BINDING S4 DOMAIN-CONTAINING PROTEIN"/>
    <property type="match status" value="1"/>
</dbReference>
<dbReference type="InterPro" id="IPR000748">
    <property type="entry name" value="PsdUridine_synth_RsuA/RluB/E/F"/>
</dbReference>
<dbReference type="NCBIfam" id="TIGR00093">
    <property type="entry name" value="pseudouridine synthase"/>
    <property type="match status" value="1"/>
</dbReference>
<dbReference type="InterPro" id="IPR002942">
    <property type="entry name" value="S4_RNA-bd"/>
</dbReference>
<accession>A0A9D1TM26</accession>
<evidence type="ECO:0000256" key="5">
    <source>
        <dbReference type="RuleBase" id="RU003887"/>
    </source>
</evidence>
<dbReference type="Pfam" id="PF01479">
    <property type="entry name" value="S4"/>
    <property type="match status" value="1"/>
</dbReference>
<evidence type="ECO:0000259" key="7">
    <source>
        <dbReference type="SMART" id="SM00363"/>
    </source>
</evidence>
<dbReference type="EC" id="5.4.99.-" evidence="5"/>
<sequence length="291" mass="32085">MVRLQKYLADCGVASRRASEEIIRSGRVSVNGEVIREMGVKIDEDADTVLLDGAPVTPRKKMIYIMLNKPAGFVTTVSDDKGRGTVMDLVSDIPYRVYPVGRLDYDTEGLLLMTNDGDLTYKLTHPKNNVEKTYIAEVSGNINMDAITKLRNGVFIDGVKTSPAKVSVIGATQLGAKLEITIHEGRNRQVRKMFEAVGCIVKKLTRTKEAGLNLGHIPLGRWRKLSESEINMLKKIGTGKKTSRETSQSIYGKHSPAGKSKTRGRRKTKPHYSGNGIRRSASVPGRKTKSN</sequence>
<dbReference type="Gene3D" id="3.30.70.1560">
    <property type="entry name" value="Alpha-L RNA-binding motif"/>
    <property type="match status" value="1"/>
</dbReference>
<dbReference type="InterPro" id="IPR020103">
    <property type="entry name" value="PsdUridine_synth_cat_dom_sf"/>
</dbReference>
<dbReference type="AlphaFoldDB" id="A0A9D1TM26"/>
<name>A0A9D1TM26_9FIRM</name>
<comment type="caution">
    <text evidence="8">The sequence shown here is derived from an EMBL/GenBank/DDBJ whole genome shotgun (WGS) entry which is preliminary data.</text>
</comment>
<evidence type="ECO:0000313" key="9">
    <source>
        <dbReference type="Proteomes" id="UP000824162"/>
    </source>
</evidence>
<dbReference type="InterPro" id="IPR006145">
    <property type="entry name" value="PsdUridine_synth_RsuA/RluA"/>
</dbReference>
<organism evidence="8 9">
    <name type="scientific">Candidatus Monoglobus merdigallinarum</name>
    <dbReference type="NCBI Taxonomy" id="2838698"/>
    <lineage>
        <taxon>Bacteria</taxon>
        <taxon>Bacillati</taxon>
        <taxon>Bacillota</taxon>
        <taxon>Clostridia</taxon>
        <taxon>Monoglobales</taxon>
        <taxon>Monoglobaceae</taxon>
        <taxon>Monoglobus</taxon>
    </lineage>
</organism>
<dbReference type="FunFam" id="3.10.290.10:FF:000003">
    <property type="entry name" value="Pseudouridine synthase"/>
    <property type="match status" value="1"/>
</dbReference>
<reference evidence="8" key="1">
    <citation type="journal article" date="2021" name="PeerJ">
        <title>Extensive microbial diversity within the chicken gut microbiome revealed by metagenomics and culture.</title>
        <authorList>
            <person name="Gilroy R."/>
            <person name="Ravi A."/>
            <person name="Getino M."/>
            <person name="Pursley I."/>
            <person name="Horton D.L."/>
            <person name="Alikhan N.F."/>
            <person name="Baker D."/>
            <person name="Gharbi K."/>
            <person name="Hall N."/>
            <person name="Watson M."/>
            <person name="Adriaenssens E.M."/>
            <person name="Foster-Nyarko E."/>
            <person name="Jarju S."/>
            <person name="Secka A."/>
            <person name="Antonio M."/>
            <person name="Oren A."/>
            <person name="Chaudhuri R.R."/>
            <person name="La Ragione R."/>
            <person name="Hildebrand F."/>
            <person name="Pallen M.J."/>
        </authorList>
    </citation>
    <scope>NUCLEOTIDE SEQUENCE</scope>
    <source>
        <strain evidence="8">5790</strain>
    </source>
</reference>
<gene>
    <name evidence="8" type="ORF">H9900_04905</name>
</gene>
<dbReference type="EMBL" id="DXIJ01000103">
    <property type="protein sequence ID" value="HIV86131.1"/>
    <property type="molecule type" value="Genomic_DNA"/>
</dbReference>
<comment type="similarity">
    <text evidence="1 5">Belongs to the pseudouridine synthase RsuA family.</text>
</comment>
<protein>
    <recommendedName>
        <fullName evidence="5">Pseudouridine synthase</fullName>
        <ecNumber evidence="5">5.4.99.-</ecNumber>
    </recommendedName>
</protein>
<evidence type="ECO:0000256" key="3">
    <source>
        <dbReference type="ARBA" id="ARBA00023235"/>
    </source>
</evidence>
<keyword evidence="3 5" id="KW-0413">Isomerase</keyword>
<feature type="compositionally biased region" description="Basic residues" evidence="6">
    <location>
        <begin position="260"/>
        <end position="270"/>
    </location>
</feature>
<dbReference type="SUPFAM" id="SSF55174">
    <property type="entry name" value="Alpha-L RNA-binding motif"/>
    <property type="match status" value="1"/>
</dbReference>